<dbReference type="RefSeq" id="WP_339599191.1">
    <property type="nucleotide sequence ID" value="NZ_JBBHLC010000022.1"/>
</dbReference>
<feature type="chain" id="PRO_5047417323" description="Flagellar protein FlhE" evidence="1">
    <location>
        <begin position="31"/>
        <end position="152"/>
    </location>
</feature>
<protein>
    <recommendedName>
        <fullName evidence="4">Flagellar protein FlhE</fullName>
    </recommendedName>
</protein>
<evidence type="ECO:0000313" key="2">
    <source>
        <dbReference type="EMBL" id="MEJ5863630.1"/>
    </source>
</evidence>
<dbReference type="Proteomes" id="UP001380290">
    <property type="component" value="Unassembled WGS sequence"/>
</dbReference>
<sequence>MNRIGGKLNMKRTLTVTTWAALLLAQASFAATTDSWTANNRAPSVYGPEIDNSNFYTTPSSVPRGALITSVSWDVGLYMNGATAQFFKICYATRYGTAYDLCEDISSRRTGTSISFKGLDAQGKFKITGFLYGGTYPVYPSHRNAITVGYAH</sequence>
<keyword evidence="3" id="KW-1185">Reference proteome</keyword>
<keyword evidence="1" id="KW-0732">Signal</keyword>
<name>A0ABU8QSL9_9PSED</name>
<organism evidence="2 3">
    <name type="scientific">Pseudomonas farsensis</name>
    <dbReference type="NCBI Taxonomy" id="2745492"/>
    <lineage>
        <taxon>Bacteria</taxon>
        <taxon>Pseudomonadati</taxon>
        <taxon>Pseudomonadota</taxon>
        <taxon>Gammaproteobacteria</taxon>
        <taxon>Pseudomonadales</taxon>
        <taxon>Pseudomonadaceae</taxon>
        <taxon>Pseudomonas</taxon>
    </lineage>
</organism>
<evidence type="ECO:0000313" key="3">
    <source>
        <dbReference type="Proteomes" id="UP001380290"/>
    </source>
</evidence>
<proteinExistence type="predicted"/>
<accession>A0ABU8QSL9</accession>
<reference evidence="2 3" key="1">
    <citation type="submission" date="2024-02" db="EMBL/GenBank/DDBJ databases">
        <title>Identification of pathogenicity and growth-promoting function of Pseudomonas putida variant.</title>
        <authorList>
            <person name="Sun J."/>
        </authorList>
    </citation>
    <scope>NUCLEOTIDE SEQUENCE [LARGE SCALE GENOMIC DNA]</scope>
    <source>
        <strain evidence="2 3">A03</strain>
    </source>
</reference>
<feature type="signal peptide" evidence="1">
    <location>
        <begin position="1"/>
        <end position="30"/>
    </location>
</feature>
<dbReference type="EMBL" id="JBBHLC010000022">
    <property type="protein sequence ID" value="MEJ5863630.1"/>
    <property type="molecule type" value="Genomic_DNA"/>
</dbReference>
<evidence type="ECO:0000256" key="1">
    <source>
        <dbReference type="SAM" id="SignalP"/>
    </source>
</evidence>
<evidence type="ECO:0008006" key="4">
    <source>
        <dbReference type="Google" id="ProtNLM"/>
    </source>
</evidence>
<gene>
    <name evidence="2" type="ORF">V7S98_10370</name>
</gene>
<comment type="caution">
    <text evidence="2">The sequence shown here is derived from an EMBL/GenBank/DDBJ whole genome shotgun (WGS) entry which is preliminary data.</text>
</comment>